<dbReference type="PROSITE" id="PS50076">
    <property type="entry name" value="DNAJ_2"/>
    <property type="match status" value="1"/>
</dbReference>
<evidence type="ECO:0000259" key="13">
    <source>
        <dbReference type="PROSITE" id="PS50882"/>
    </source>
</evidence>
<dbReference type="AlphaFoldDB" id="A0A556V6F6"/>
<name>A0A556V6F6_BAGYA</name>
<feature type="compositionally biased region" description="Polar residues" evidence="11">
    <location>
        <begin position="1136"/>
        <end position="1146"/>
    </location>
</feature>
<feature type="region of interest" description="Disordered" evidence="11">
    <location>
        <begin position="268"/>
        <end position="416"/>
    </location>
</feature>
<dbReference type="PANTHER" id="PTHR12357:SF65">
    <property type="entry name" value="YTH DOMAIN-CONTAINING FAMILY PROTEIN 1"/>
    <property type="match status" value="1"/>
</dbReference>
<feature type="compositionally biased region" description="Low complexity" evidence="11">
    <location>
        <begin position="305"/>
        <end position="318"/>
    </location>
</feature>
<dbReference type="SUPFAM" id="SSF103473">
    <property type="entry name" value="MFS general substrate transporter"/>
    <property type="match status" value="1"/>
</dbReference>
<keyword evidence="16" id="KW-1185">Reference proteome</keyword>
<dbReference type="InterPro" id="IPR018253">
    <property type="entry name" value="DnaJ_domain_CS"/>
</dbReference>
<dbReference type="InterPro" id="IPR045168">
    <property type="entry name" value="YTH_prot"/>
</dbReference>
<dbReference type="Gene3D" id="1.10.287.110">
    <property type="entry name" value="DnaJ domain"/>
    <property type="match status" value="1"/>
</dbReference>
<dbReference type="SMART" id="SM00271">
    <property type="entry name" value="DnaJ"/>
    <property type="match status" value="1"/>
</dbReference>
<dbReference type="Gene3D" id="3.10.590.10">
    <property type="entry name" value="ph1033 like domains"/>
    <property type="match status" value="1"/>
</dbReference>
<feature type="compositionally biased region" description="Pro residues" evidence="11">
    <location>
        <begin position="340"/>
        <end position="360"/>
    </location>
</feature>
<evidence type="ECO:0000256" key="3">
    <source>
        <dbReference type="ARBA" id="ARBA00004210"/>
    </source>
</evidence>
<dbReference type="PROSITE" id="PS50897">
    <property type="entry name" value="CTLH"/>
    <property type="match status" value="1"/>
</dbReference>
<comment type="caution">
    <text evidence="15">The sequence shown here is derived from an EMBL/GenBank/DDBJ whole genome shotgun (WGS) entry which is preliminary data.</text>
</comment>
<organism evidence="15 16">
    <name type="scientific">Bagarius yarrelli</name>
    <name type="common">Goonch</name>
    <name type="synonym">Bagrus yarrelli</name>
    <dbReference type="NCBI Taxonomy" id="175774"/>
    <lineage>
        <taxon>Eukaryota</taxon>
        <taxon>Metazoa</taxon>
        <taxon>Chordata</taxon>
        <taxon>Craniata</taxon>
        <taxon>Vertebrata</taxon>
        <taxon>Euteleostomi</taxon>
        <taxon>Actinopterygii</taxon>
        <taxon>Neopterygii</taxon>
        <taxon>Teleostei</taxon>
        <taxon>Ostariophysi</taxon>
        <taxon>Siluriformes</taxon>
        <taxon>Sisoridae</taxon>
        <taxon>Sisorinae</taxon>
        <taxon>Bagarius</taxon>
    </lineage>
</organism>
<dbReference type="InterPro" id="IPR006594">
    <property type="entry name" value="LisH"/>
</dbReference>
<dbReference type="PROSITE" id="PS00636">
    <property type="entry name" value="DNAJ_1"/>
    <property type="match status" value="1"/>
</dbReference>
<dbReference type="GO" id="GO:0003729">
    <property type="term" value="F:mRNA binding"/>
    <property type="evidence" value="ECO:0007669"/>
    <property type="project" value="TreeGrafter"/>
</dbReference>
<feature type="compositionally biased region" description="Low complexity" evidence="11">
    <location>
        <begin position="400"/>
        <end position="410"/>
    </location>
</feature>
<dbReference type="Pfam" id="PF00226">
    <property type="entry name" value="DnaJ"/>
    <property type="match status" value="1"/>
</dbReference>
<dbReference type="InterPro" id="IPR013144">
    <property type="entry name" value="CRA_dom"/>
</dbReference>
<feature type="compositionally biased region" description="Gly residues" evidence="11">
    <location>
        <begin position="385"/>
        <end position="399"/>
    </location>
</feature>
<proteinExistence type="predicted"/>
<dbReference type="Proteomes" id="UP000319801">
    <property type="component" value="Unassembled WGS sequence"/>
</dbReference>
<evidence type="ECO:0000256" key="11">
    <source>
        <dbReference type="SAM" id="MobiDB-lite"/>
    </source>
</evidence>
<dbReference type="InterPro" id="IPR036259">
    <property type="entry name" value="MFS_trans_sf"/>
</dbReference>
<evidence type="ECO:0000313" key="15">
    <source>
        <dbReference type="EMBL" id="TSW62383.1"/>
    </source>
</evidence>
<comment type="subcellular location">
    <subcellularLocation>
        <location evidence="2">Cytoplasm</location>
        <location evidence="2">P-body</location>
    </subcellularLocation>
    <subcellularLocation>
        <location evidence="3">Cytoplasm</location>
        <location evidence="3">Stress granule</location>
    </subcellularLocation>
    <subcellularLocation>
        <location evidence="4">Membrane</location>
        <topology evidence="4">Lipid-anchor</topology>
    </subcellularLocation>
    <subcellularLocation>
        <location evidence="1">Membrane</location>
        <topology evidence="1">Multi-pass membrane protein</topology>
    </subcellularLocation>
</comment>
<feature type="domain" description="J" evidence="12">
    <location>
        <begin position="954"/>
        <end position="1019"/>
    </location>
</feature>
<accession>A0A556V6F6</accession>
<evidence type="ECO:0000256" key="9">
    <source>
        <dbReference type="ARBA" id="ARBA00023186"/>
    </source>
</evidence>
<feature type="domain" description="CTLH" evidence="14">
    <location>
        <begin position="687"/>
        <end position="744"/>
    </location>
</feature>
<dbReference type="Pfam" id="PF10607">
    <property type="entry name" value="CTLH"/>
    <property type="match status" value="1"/>
</dbReference>
<dbReference type="CDD" id="cd21134">
    <property type="entry name" value="YTH"/>
    <property type="match status" value="1"/>
</dbReference>
<evidence type="ECO:0000256" key="1">
    <source>
        <dbReference type="ARBA" id="ARBA00004141"/>
    </source>
</evidence>
<evidence type="ECO:0000256" key="5">
    <source>
        <dbReference type="ARBA" id="ARBA00022490"/>
    </source>
</evidence>
<feature type="domain" description="YTH" evidence="13">
    <location>
        <begin position="437"/>
        <end position="571"/>
    </location>
</feature>
<dbReference type="GO" id="GO:0010494">
    <property type="term" value="C:cytoplasmic stress granule"/>
    <property type="evidence" value="ECO:0007669"/>
    <property type="project" value="UniProtKB-SubCell"/>
</dbReference>
<reference evidence="15 16" key="1">
    <citation type="journal article" date="2019" name="Genome Biol. Evol.">
        <title>Whole-Genome Sequencing of the Giant Devil Catfish, Bagarius yarrelli.</title>
        <authorList>
            <person name="Jiang W."/>
            <person name="Lv Y."/>
            <person name="Cheng L."/>
            <person name="Yang K."/>
            <person name="Chao B."/>
            <person name="Wang X."/>
            <person name="Li Y."/>
            <person name="Pan X."/>
            <person name="You X."/>
            <person name="Zhang Y."/>
            <person name="Yang J."/>
            <person name="Li J."/>
            <person name="Zhang X."/>
            <person name="Liu S."/>
            <person name="Sun C."/>
            <person name="Yang J."/>
            <person name="Shi Q."/>
        </authorList>
    </citation>
    <scope>NUCLEOTIDE SEQUENCE [LARGE SCALE GENOMIC DNA]</scope>
    <source>
        <strain evidence="15">JWS20170419001</strain>
        <tissue evidence="15">Muscle</tissue>
    </source>
</reference>
<dbReference type="PROSITE" id="PS50896">
    <property type="entry name" value="LISH"/>
    <property type="match status" value="1"/>
</dbReference>
<dbReference type="InterPro" id="IPR007275">
    <property type="entry name" value="YTH_domain"/>
</dbReference>
<dbReference type="FunFam" id="3.10.590.10:FF:000001">
    <property type="entry name" value="YTH domain family 1, isoform CRA_a"/>
    <property type="match status" value="1"/>
</dbReference>
<dbReference type="PRINTS" id="PR00625">
    <property type="entry name" value="JDOMAIN"/>
</dbReference>
<sequence>MLQTGFADADKHQEKSNYTASVQNGSLHQKETVHDNDFEPYLTGQSNPSNHILSAFQNNSYQSMTDPYLSSYYAPSIGFPYPLSEAPWSTGGDPPIPYLAPYAPLSNGDHHFMHDTVFGQPGGLGSSIYPHRFNFFPENPAFSAWGTSGSQGQQTQSSAYGGSYSYPPSSLGGTLVPDGQTGFHSDTLNKAPGMNSLEQGMLGLKIGGDVVTGTGSAVKTVGSVIGASGAIATGNGGTPIGMPAPKPTSWAAIASKPAKAQQLKVKSKAGMPMAGGAPPPPIKHNMDIGTWDNKGTKVASPLPPQQQQQPPSLSHGHLPPLPQPPMPSAQSLAQHMALQAPPPPAPPQPYQNHTPAPPPQTRWIAPRNRNPGYGGGGSMDNTGPSSGGILGNGGGGGVMGSSSSSSMGSGDPHPLLEKLRASHSYNPKDFDWNLKHGRVFIIKSYSEDDIHRSIKYSIWCSTEHGNKRLDAAFRALNGRGPVYLLFSVNGSGHFCGVAEMRSPVDYGTSAGVWAQDKWKGKFDVDWLFVKDVPNSQLRHIRLENNDNKPVTNSRDTQEVPLEKAKQVLKIIATYKHTTSIFDDFSHYEKRQEEEEVVRKNYEPTSSQNRSRLDQFYRRNYSGSMMSYAEKPEDITKEEWMEKLNNVHIQRADMNRLIMNYLVTEGFKEAAEKFRMESGIEPSVDLDSLDERIKIREMILKGQIQEAISLINSLHPELLDTNRYLYFHLQQQHLIELIRLRETEAALEFAQSQLAEQGEESRECLTEMERTLALLAFDNPEESPFGDLLNMMQRQKVWSEVNQAVLDYENRESTPKLAKLLKLLLWAQNELDQKKVKYPKMTDLSKGTIEDPKIGGERVLIMSSWAVMTAVTPLLVNMGFPPLITIIVHRFFFIGVLQGVHYPSLNSILAQRVAEEEKGFLMSMLGCGSYLGLLRTLIAMTEQQRQRTLSTSGESLYHVLGVDKVATTDDIKKSYRKLALKYHPDKNPDNPEAADKFKEINNAHAILNDPTKRNIYDKYGSLGLYVAEQFGEENVNTYFVLSSWWAKKKSMFSLIFLPVLRCVLSPTVGSLRVCGLATGCYFCCCLCCCCNCCCGKCKPRPPEGQDQEFYISPEDLEAQLQSDEREAGGGEPIVLQPSATETTQLTSDGHHTTYRTDTGFN</sequence>
<evidence type="ECO:0000256" key="2">
    <source>
        <dbReference type="ARBA" id="ARBA00004201"/>
    </source>
</evidence>
<evidence type="ECO:0000256" key="10">
    <source>
        <dbReference type="ARBA" id="ARBA00023288"/>
    </source>
</evidence>
<dbReference type="GO" id="GO:0016020">
    <property type="term" value="C:membrane"/>
    <property type="evidence" value="ECO:0007669"/>
    <property type="project" value="UniProtKB-SubCell"/>
</dbReference>
<dbReference type="InterPro" id="IPR024964">
    <property type="entry name" value="CTLH/CRA"/>
</dbReference>
<gene>
    <name evidence="15" type="ORF">Baya_13127</name>
</gene>
<dbReference type="CDD" id="cd06257">
    <property type="entry name" value="DnaJ"/>
    <property type="match status" value="1"/>
</dbReference>
<dbReference type="SMART" id="SM00668">
    <property type="entry name" value="CTLH"/>
    <property type="match status" value="1"/>
</dbReference>
<dbReference type="PROSITE" id="PS50882">
    <property type="entry name" value="YTH"/>
    <property type="match status" value="1"/>
</dbReference>
<dbReference type="GO" id="GO:0000932">
    <property type="term" value="C:P-body"/>
    <property type="evidence" value="ECO:0007669"/>
    <property type="project" value="UniProtKB-SubCell"/>
</dbReference>
<protein>
    <submittedName>
        <fullName evidence="15">YTH domain-containing family protein 1</fullName>
    </submittedName>
</protein>
<evidence type="ECO:0000256" key="8">
    <source>
        <dbReference type="ARBA" id="ARBA00023139"/>
    </source>
</evidence>
<dbReference type="SMART" id="SM00757">
    <property type="entry name" value="CRA"/>
    <property type="match status" value="1"/>
</dbReference>
<dbReference type="GO" id="GO:1990247">
    <property type="term" value="F:N6-methyladenosine-containing RNA reader activity"/>
    <property type="evidence" value="ECO:0007669"/>
    <property type="project" value="TreeGrafter"/>
</dbReference>
<dbReference type="SUPFAM" id="SSF46565">
    <property type="entry name" value="Chaperone J-domain"/>
    <property type="match status" value="1"/>
</dbReference>
<dbReference type="Gene3D" id="1.20.1250.20">
    <property type="entry name" value="MFS general substrate transporter like domains"/>
    <property type="match status" value="1"/>
</dbReference>
<keyword evidence="7" id="KW-0472">Membrane</keyword>
<feature type="region of interest" description="Disordered" evidence="11">
    <location>
        <begin position="1122"/>
        <end position="1160"/>
    </location>
</feature>
<keyword evidence="8" id="KW-0564">Palmitate</keyword>
<evidence type="ECO:0000256" key="4">
    <source>
        <dbReference type="ARBA" id="ARBA00004635"/>
    </source>
</evidence>
<dbReference type="PANTHER" id="PTHR12357">
    <property type="entry name" value="YTH YT521-B HOMOLOGY DOMAIN-CONTAINING"/>
    <property type="match status" value="1"/>
</dbReference>
<evidence type="ECO:0000256" key="7">
    <source>
        <dbReference type="ARBA" id="ARBA00023136"/>
    </source>
</evidence>
<dbReference type="Pfam" id="PF04146">
    <property type="entry name" value="YTH"/>
    <property type="match status" value="1"/>
</dbReference>
<dbReference type="InterPro" id="IPR006595">
    <property type="entry name" value="CTLH_C"/>
</dbReference>
<evidence type="ECO:0000259" key="14">
    <source>
        <dbReference type="PROSITE" id="PS50897"/>
    </source>
</evidence>
<keyword evidence="6" id="KW-0694">RNA-binding</keyword>
<keyword evidence="9" id="KW-0143">Chaperone</keyword>
<evidence type="ECO:0000259" key="12">
    <source>
        <dbReference type="PROSITE" id="PS50076"/>
    </source>
</evidence>
<dbReference type="GO" id="GO:0061157">
    <property type="term" value="P:mRNA destabilization"/>
    <property type="evidence" value="ECO:0007669"/>
    <property type="project" value="UniProtKB-ARBA"/>
</dbReference>
<dbReference type="OrthoDB" id="306690at2759"/>
<dbReference type="InterPro" id="IPR001623">
    <property type="entry name" value="DnaJ_domain"/>
</dbReference>
<dbReference type="Pfam" id="PF08513">
    <property type="entry name" value="LisH"/>
    <property type="match status" value="1"/>
</dbReference>
<keyword evidence="10" id="KW-0449">Lipoprotein</keyword>
<dbReference type="EMBL" id="VCAZ01000134">
    <property type="protein sequence ID" value="TSW62383.1"/>
    <property type="molecule type" value="Genomic_DNA"/>
</dbReference>
<dbReference type="FunFam" id="1.10.287.110:FF:000017">
    <property type="entry name" value="dnaJ homolog subfamily C member 5"/>
    <property type="match status" value="1"/>
</dbReference>
<evidence type="ECO:0000313" key="16">
    <source>
        <dbReference type="Proteomes" id="UP000319801"/>
    </source>
</evidence>
<keyword evidence="5" id="KW-0963">Cytoplasm</keyword>
<dbReference type="InterPro" id="IPR036869">
    <property type="entry name" value="J_dom_sf"/>
</dbReference>
<dbReference type="SMART" id="SM00667">
    <property type="entry name" value="LisH"/>
    <property type="match status" value="1"/>
</dbReference>
<evidence type="ECO:0000256" key="6">
    <source>
        <dbReference type="ARBA" id="ARBA00022884"/>
    </source>
</evidence>